<evidence type="ECO:0008006" key="3">
    <source>
        <dbReference type="Google" id="ProtNLM"/>
    </source>
</evidence>
<sequence length="108" mass="12101">MPRQTPGDLTALTIPCLIYTWSSAAFTPTLSTLSSLAFPALARASSGHVTWFPASSAGREPEVFLMGPQWRLWDRFRLVGGISSSIRTNYTGFVLCARRQKKTEYMRR</sequence>
<dbReference type="Proteomes" id="UP000735302">
    <property type="component" value="Unassembled WGS sequence"/>
</dbReference>
<dbReference type="EMBL" id="BLXT01006043">
    <property type="protein sequence ID" value="GFO28442.1"/>
    <property type="molecule type" value="Genomic_DNA"/>
</dbReference>
<evidence type="ECO:0000313" key="1">
    <source>
        <dbReference type="EMBL" id="GFO28442.1"/>
    </source>
</evidence>
<keyword evidence="2" id="KW-1185">Reference proteome</keyword>
<proteinExistence type="predicted"/>
<comment type="caution">
    <text evidence="1">The sequence shown here is derived from an EMBL/GenBank/DDBJ whole genome shotgun (WGS) entry which is preliminary data.</text>
</comment>
<protein>
    <recommendedName>
        <fullName evidence="3">Secreted protein</fullName>
    </recommendedName>
</protein>
<name>A0AAV4CB05_9GAST</name>
<organism evidence="1 2">
    <name type="scientific">Plakobranchus ocellatus</name>
    <dbReference type="NCBI Taxonomy" id="259542"/>
    <lineage>
        <taxon>Eukaryota</taxon>
        <taxon>Metazoa</taxon>
        <taxon>Spiralia</taxon>
        <taxon>Lophotrochozoa</taxon>
        <taxon>Mollusca</taxon>
        <taxon>Gastropoda</taxon>
        <taxon>Heterobranchia</taxon>
        <taxon>Euthyneura</taxon>
        <taxon>Panpulmonata</taxon>
        <taxon>Sacoglossa</taxon>
        <taxon>Placobranchoidea</taxon>
        <taxon>Plakobranchidae</taxon>
        <taxon>Plakobranchus</taxon>
    </lineage>
</organism>
<reference evidence="1 2" key="1">
    <citation type="journal article" date="2021" name="Elife">
        <title>Chloroplast acquisition without the gene transfer in kleptoplastic sea slugs, Plakobranchus ocellatus.</title>
        <authorList>
            <person name="Maeda T."/>
            <person name="Takahashi S."/>
            <person name="Yoshida T."/>
            <person name="Shimamura S."/>
            <person name="Takaki Y."/>
            <person name="Nagai Y."/>
            <person name="Toyoda A."/>
            <person name="Suzuki Y."/>
            <person name="Arimoto A."/>
            <person name="Ishii H."/>
            <person name="Satoh N."/>
            <person name="Nishiyama T."/>
            <person name="Hasebe M."/>
            <person name="Maruyama T."/>
            <person name="Minagawa J."/>
            <person name="Obokata J."/>
            <person name="Shigenobu S."/>
        </authorList>
    </citation>
    <scope>NUCLEOTIDE SEQUENCE [LARGE SCALE GENOMIC DNA]</scope>
</reference>
<dbReference type="AlphaFoldDB" id="A0AAV4CB05"/>
<gene>
    <name evidence="1" type="ORF">PoB_005494700</name>
</gene>
<evidence type="ECO:0000313" key="2">
    <source>
        <dbReference type="Proteomes" id="UP000735302"/>
    </source>
</evidence>
<accession>A0AAV4CB05</accession>